<dbReference type="InterPro" id="IPR005018">
    <property type="entry name" value="DOMON_domain"/>
</dbReference>
<evidence type="ECO:0000256" key="7">
    <source>
        <dbReference type="ARBA" id="ARBA00023136"/>
    </source>
</evidence>
<dbReference type="PANTHER" id="PTHR23130:SF171">
    <property type="entry name" value="OS01G0895300 PROTEIN"/>
    <property type="match status" value="1"/>
</dbReference>
<sequence>MMASSVIFIFFFTICGLAAFVNSQVDSCSSNLNINGLPFDSASLHCVNAWSSQNFILRYAQTSSNLWSFVLSAPDANSYIAIGFSSNGLMIGSSAVVGWISATDGSSGVKKYFLGGQSSEEVVPDGGNLVVNTSAIVTQSSRLYLAFQLTAEQPSQRIIYALGRTGLMPSSPSFSLTRHTSTASTALNYVTGSKLRKSHGALSMLGWGILMIIGAIVARYFREWDPAWFYLHACAQSLGFSLGVAGVICGLVLENRLGVDVSTHKGLGIFILVLGCLQVMAFLARPDKSSKVRKYWNWYHHSAGGILIVFAAANVFYGIHLARRGTGMECWVWSCSCHLVCNCCSSGGETVGEKMNFLHFHFIAVYL</sequence>
<dbReference type="Gene3D" id="1.20.120.1770">
    <property type="match status" value="1"/>
</dbReference>
<keyword evidence="6 8" id="KW-1133">Transmembrane helix</keyword>
<dbReference type="AlphaFoldDB" id="A0A6N2MBP6"/>
<dbReference type="SMART" id="SM00665">
    <property type="entry name" value="B561"/>
    <property type="match status" value="1"/>
</dbReference>
<dbReference type="GO" id="GO:0016020">
    <property type="term" value="C:membrane"/>
    <property type="evidence" value="ECO:0007669"/>
    <property type="project" value="UniProtKB-SubCell"/>
</dbReference>
<dbReference type="EMBL" id="CAADRP010001763">
    <property type="protein sequence ID" value="VFU51651.1"/>
    <property type="molecule type" value="Genomic_DNA"/>
</dbReference>
<evidence type="ECO:0000259" key="10">
    <source>
        <dbReference type="PROSITE" id="PS50836"/>
    </source>
</evidence>
<evidence type="ECO:0000256" key="3">
    <source>
        <dbReference type="ARBA" id="ARBA00022692"/>
    </source>
</evidence>
<protein>
    <recommendedName>
        <fullName evidence="13">Cytochrome b561 and DOMON domain-containing protein</fullName>
    </recommendedName>
</protein>
<proteinExistence type="predicted"/>
<dbReference type="SMART" id="SM00664">
    <property type="entry name" value="DoH"/>
    <property type="match status" value="1"/>
</dbReference>
<keyword evidence="5" id="KW-0249">Electron transport</keyword>
<keyword evidence="7 8" id="KW-0472">Membrane</keyword>
<keyword evidence="2" id="KW-0813">Transport</keyword>
<evidence type="ECO:0000256" key="8">
    <source>
        <dbReference type="SAM" id="Phobius"/>
    </source>
</evidence>
<name>A0A6N2MBP6_SALVM</name>
<feature type="transmembrane region" description="Helical" evidence="8">
    <location>
        <begin position="201"/>
        <end position="221"/>
    </location>
</feature>
<evidence type="ECO:0000259" key="11">
    <source>
        <dbReference type="PROSITE" id="PS50939"/>
    </source>
</evidence>
<feature type="domain" description="DOMON" evidence="10">
    <location>
        <begin position="53"/>
        <end position="163"/>
    </location>
</feature>
<evidence type="ECO:0000313" key="12">
    <source>
        <dbReference type="EMBL" id="VFU51651.1"/>
    </source>
</evidence>
<comment type="subcellular location">
    <subcellularLocation>
        <location evidence="1">Membrane</location>
    </subcellularLocation>
</comment>
<dbReference type="PANTHER" id="PTHR23130">
    <property type="entry name" value="CYTOCHROME B561 AND DOMON DOMAIN-CONTAINING PROTEIN"/>
    <property type="match status" value="1"/>
</dbReference>
<keyword evidence="4 9" id="KW-0732">Signal</keyword>
<feature type="transmembrane region" description="Helical" evidence="8">
    <location>
        <begin position="79"/>
        <end position="102"/>
    </location>
</feature>
<evidence type="ECO:0000256" key="1">
    <source>
        <dbReference type="ARBA" id="ARBA00004370"/>
    </source>
</evidence>
<dbReference type="PROSITE" id="PS50939">
    <property type="entry name" value="CYTOCHROME_B561"/>
    <property type="match status" value="1"/>
</dbReference>
<keyword evidence="3 8" id="KW-0812">Transmembrane</keyword>
<evidence type="ECO:0000256" key="6">
    <source>
        <dbReference type="ARBA" id="ARBA00022989"/>
    </source>
</evidence>
<feature type="signal peptide" evidence="9">
    <location>
        <begin position="1"/>
        <end position="23"/>
    </location>
</feature>
<evidence type="ECO:0000256" key="4">
    <source>
        <dbReference type="ARBA" id="ARBA00022729"/>
    </source>
</evidence>
<feature type="transmembrane region" description="Helical" evidence="8">
    <location>
        <begin position="298"/>
        <end position="319"/>
    </location>
</feature>
<dbReference type="InterPro" id="IPR045266">
    <property type="entry name" value="DOH_DOMON"/>
</dbReference>
<dbReference type="Pfam" id="PF03188">
    <property type="entry name" value="Cytochrom_B561"/>
    <property type="match status" value="1"/>
</dbReference>
<dbReference type="CDD" id="cd09631">
    <property type="entry name" value="DOMON_DOH"/>
    <property type="match status" value="1"/>
</dbReference>
<evidence type="ECO:0000256" key="9">
    <source>
        <dbReference type="SAM" id="SignalP"/>
    </source>
</evidence>
<dbReference type="PROSITE" id="PS50836">
    <property type="entry name" value="DOMON"/>
    <property type="match status" value="1"/>
</dbReference>
<feature type="transmembrane region" description="Helical" evidence="8">
    <location>
        <begin position="265"/>
        <end position="286"/>
    </location>
</feature>
<evidence type="ECO:0000256" key="2">
    <source>
        <dbReference type="ARBA" id="ARBA00022448"/>
    </source>
</evidence>
<accession>A0A6N2MBP6</accession>
<reference evidence="12" key="1">
    <citation type="submission" date="2019-03" db="EMBL/GenBank/DDBJ databases">
        <authorList>
            <person name="Mank J."/>
            <person name="Almeida P."/>
        </authorList>
    </citation>
    <scope>NUCLEOTIDE SEQUENCE</scope>
    <source>
        <strain evidence="12">78183</strain>
    </source>
</reference>
<evidence type="ECO:0008006" key="13">
    <source>
        <dbReference type="Google" id="ProtNLM"/>
    </source>
</evidence>
<dbReference type="InterPro" id="IPR006593">
    <property type="entry name" value="Cyt_b561/ferric_Rdtase_TM"/>
</dbReference>
<gene>
    <name evidence="12" type="ORF">SVIM_LOCUS350220</name>
</gene>
<feature type="transmembrane region" description="Helical" evidence="8">
    <location>
        <begin position="227"/>
        <end position="253"/>
    </location>
</feature>
<evidence type="ECO:0000256" key="5">
    <source>
        <dbReference type="ARBA" id="ARBA00022982"/>
    </source>
</evidence>
<feature type="chain" id="PRO_5027122981" description="Cytochrome b561 and DOMON domain-containing protein" evidence="9">
    <location>
        <begin position="24"/>
        <end position="367"/>
    </location>
</feature>
<dbReference type="CDD" id="cd08760">
    <property type="entry name" value="Cyt_b561_FRRS1_like"/>
    <property type="match status" value="1"/>
</dbReference>
<feature type="domain" description="Cytochrome b561" evidence="11">
    <location>
        <begin position="161"/>
        <end position="367"/>
    </location>
</feature>
<organism evidence="12">
    <name type="scientific">Salix viminalis</name>
    <name type="common">Common osier</name>
    <name type="synonym">Basket willow</name>
    <dbReference type="NCBI Taxonomy" id="40686"/>
    <lineage>
        <taxon>Eukaryota</taxon>
        <taxon>Viridiplantae</taxon>
        <taxon>Streptophyta</taxon>
        <taxon>Embryophyta</taxon>
        <taxon>Tracheophyta</taxon>
        <taxon>Spermatophyta</taxon>
        <taxon>Magnoliopsida</taxon>
        <taxon>eudicotyledons</taxon>
        <taxon>Gunneridae</taxon>
        <taxon>Pentapetalae</taxon>
        <taxon>rosids</taxon>
        <taxon>fabids</taxon>
        <taxon>Malpighiales</taxon>
        <taxon>Salicaceae</taxon>
        <taxon>Saliceae</taxon>
        <taxon>Salix</taxon>
    </lineage>
</organism>